<reference evidence="1" key="2">
    <citation type="submission" date="2023-05" db="EMBL/GenBank/DDBJ databases">
        <authorList>
            <person name="Schelkunov M.I."/>
        </authorList>
    </citation>
    <scope>NUCLEOTIDE SEQUENCE</scope>
    <source>
        <strain evidence="1">Hsosn_3</strain>
        <tissue evidence="1">Leaf</tissue>
    </source>
</reference>
<reference evidence="1" key="1">
    <citation type="submission" date="2023-02" db="EMBL/GenBank/DDBJ databases">
        <title>Genome of toxic invasive species Heracleum sosnowskyi carries increased number of genes despite the absence of recent whole-genome duplications.</title>
        <authorList>
            <person name="Schelkunov M."/>
            <person name="Shtratnikova V."/>
            <person name="Makarenko M."/>
            <person name="Klepikova A."/>
            <person name="Omelchenko D."/>
            <person name="Novikova G."/>
            <person name="Obukhova E."/>
            <person name="Bogdanov V."/>
            <person name="Penin A."/>
            <person name="Logacheva M."/>
        </authorList>
    </citation>
    <scope>NUCLEOTIDE SEQUENCE</scope>
    <source>
        <strain evidence="1">Hsosn_3</strain>
        <tissue evidence="1">Leaf</tissue>
    </source>
</reference>
<name>A0AAD8LXS2_9APIA</name>
<comment type="caution">
    <text evidence="1">The sequence shown here is derived from an EMBL/GenBank/DDBJ whole genome shotgun (WGS) entry which is preliminary data.</text>
</comment>
<dbReference type="Proteomes" id="UP001237642">
    <property type="component" value="Unassembled WGS sequence"/>
</dbReference>
<organism evidence="1 2">
    <name type="scientific">Heracleum sosnowskyi</name>
    <dbReference type="NCBI Taxonomy" id="360622"/>
    <lineage>
        <taxon>Eukaryota</taxon>
        <taxon>Viridiplantae</taxon>
        <taxon>Streptophyta</taxon>
        <taxon>Embryophyta</taxon>
        <taxon>Tracheophyta</taxon>
        <taxon>Spermatophyta</taxon>
        <taxon>Magnoliopsida</taxon>
        <taxon>eudicotyledons</taxon>
        <taxon>Gunneridae</taxon>
        <taxon>Pentapetalae</taxon>
        <taxon>asterids</taxon>
        <taxon>campanulids</taxon>
        <taxon>Apiales</taxon>
        <taxon>Apiaceae</taxon>
        <taxon>Apioideae</taxon>
        <taxon>apioid superclade</taxon>
        <taxon>Tordylieae</taxon>
        <taxon>Tordyliinae</taxon>
        <taxon>Heracleum</taxon>
    </lineage>
</organism>
<protein>
    <submittedName>
        <fullName evidence="1">Uncharacterized protein</fullName>
    </submittedName>
</protein>
<sequence>MQEMERTSEEMKRTREEMVQALKAMGIANIPSPKLSEMASCGQNVASPSVVKDLDQLLVDDDDCVPIKPIPPENKGPRKCELAIDTVENKFKMIGQAIISSYMAYLHSKVHGNENLDLFAFCDPGATFTLNIEFEAYLFNRLKEDLKKSISRAVVAFNIQAGRGNKGPTVKYLSGCPKQPGGIECDYVVMRYMKEIVMDSEMSFLKKWSSKSRKLSCSRAELDEVRCETVGHIEQFL</sequence>
<evidence type="ECO:0000313" key="1">
    <source>
        <dbReference type="EMBL" id="KAK1352099.1"/>
    </source>
</evidence>
<proteinExistence type="predicted"/>
<dbReference type="EMBL" id="JAUIZM010000020">
    <property type="protein sequence ID" value="KAK1352099.1"/>
    <property type="molecule type" value="Genomic_DNA"/>
</dbReference>
<evidence type="ECO:0000313" key="2">
    <source>
        <dbReference type="Proteomes" id="UP001237642"/>
    </source>
</evidence>
<dbReference type="AlphaFoldDB" id="A0AAD8LXS2"/>
<gene>
    <name evidence="1" type="ORF">POM88_053813</name>
</gene>
<accession>A0AAD8LXS2</accession>
<keyword evidence="2" id="KW-1185">Reference proteome</keyword>